<feature type="transmembrane region" description="Helical" evidence="7">
    <location>
        <begin position="95"/>
        <end position="112"/>
    </location>
</feature>
<gene>
    <name evidence="9" type="ORF">Z517_06004</name>
</gene>
<feature type="transmembrane region" description="Helical" evidence="7">
    <location>
        <begin position="60"/>
        <end position="83"/>
    </location>
</feature>
<feature type="transmembrane region" description="Helical" evidence="7">
    <location>
        <begin position="356"/>
        <end position="378"/>
    </location>
</feature>
<dbReference type="PANTHER" id="PTHR43791:SF1">
    <property type="entry name" value="ALLANTOATE PERMEASE"/>
    <property type="match status" value="1"/>
</dbReference>
<comment type="subcellular location">
    <subcellularLocation>
        <location evidence="1">Membrane</location>
        <topology evidence="1">Multi-pass membrane protein</topology>
    </subcellularLocation>
</comment>
<dbReference type="VEuPathDB" id="FungiDB:Z517_06004"/>
<dbReference type="GO" id="GO:0022857">
    <property type="term" value="F:transmembrane transporter activity"/>
    <property type="evidence" value="ECO:0007669"/>
    <property type="project" value="InterPro"/>
</dbReference>
<evidence type="ECO:0000313" key="10">
    <source>
        <dbReference type="Proteomes" id="UP000053029"/>
    </source>
</evidence>
<reference evidence="9 10" key="1">
    <citation type="submission" date="2015-01" db="EMBL/GenBank/DDBJ databases">
        <title>The Genome Sequence of Fonsecaea pedrosoi CBS 271.37.</title>
        <authorList>
            <consortium name="The Broad Institute Genomics Platform"/>
            <person name="Cuomo C."/>
            <person name="de Hoog S."/>
            <person name="Gorbushina A."/>
            <person name="Stielow B."/>
            <person name="Teixiera M."/>
            <person name="Abouelleil A."/>
            <person name="Chapman S.B."/>
            <person name="Priest M."/>
            <person name="Young S.K."/>
            <person name="Wortman J."/>
            <person name="Nusbaum C."/>
            <person name="Birren B."/>
        </authorList>
    </citation>
    <scope>NUCLEOTIDE SEQUENCE [LARGE SCALE GENOMIC DNA]</scope>
    <source>
        <strain evidence="9 10">CBS 271.37</strain>
    </source>
</reference>
<protein>
    <recommendedName>
        <fullName evidence="8">Major facilitator superfamily (MFS) profile domain-containing protein</fullName>
    </recommendedName>
</protein>
<dbReference type="InterPro" id="IPR020846">
    <property type="entry name" value="MFS_dom"/>
</dbReference>
<keyword evidence="10" id="KW-1185">Reference proteome</keyword>
<dbReference type="InterPro" id="IPR011701">
    <property type="entry name" value="MFS"/>
</dbReference>
<dbReference type="Pfam" id="PF07690">
    <property type="entry name" value="MFS_1"/>
    <property type="match status" value="1"/>
</dbReference>
<feature type="domain" description="Major facilitator superfamily (MFS) profile" evidence="8">
    <location>
        <begin position="60"/>
        <end position="480"/>
    </location>
</feature>
<dbReference type="PANTHER" id="PTHR43791">
    <property type="entry name" value="PERMEASE-RELATED"/>
    <property type="match status" value="1"/>
</dbReference>
<evidence type="ECO:0000259" key="8">
    <source>
        <dbReference type="PROSITE" id="PS50850"/>
    </source>
</evidence>
<dbReference type="GO" id="GO:0016020">
    <property type="term" value="C:membrane"/>
    <property type="evidence" value="ECO:0007669"/>
    <property type="project" value="UniProtKB-SubCell"/>
</dbReference>
<evidence type="ECO:0000256" key="5">
    <source>
        <dbReference type="ARBA" id="ARBA00023136"/>
    </source>
</evidence>
<sequence>MPPTTEDRKDAVAAEKTFDIEEPVKVTKEADAALSYVVGEAVTYSAEDNKRIRRIIDRHIIPWMFLTFTVQYFDKTALSYASVMGIVKDTHLSSSQYAWLGSIFYFGYLAFAYPHNRLMQRYPLATYISGVIIAWGGVLCLHAACTNFASLMVVRFFLGALEGAVTAGFVLITARWYQRDEQATRTAFWYIGNSAAQIGGGAFAYGVASGFLGNPSITFPGWKALFVLSGGLTAIFGAFMFYFFPESPLTAKWLDEHDRRIAIERLRVNQQGIGSKVFKWPQFREAFTDSRTWLCCIFCILWLIPSGGLTLFFALLIQGWGFDARTTLHLSMPSGLTQIVTNLFFPYLAGRLKNRMLTALLAMLLSIASIAIMTGLASEGPTAYRYGQLVVYYVILGNSPSPLILIFSIVSTNVAGYTKKTTVNALVLIAYCVGFLIGPQTFQDPPYYTKAKYTILGVYLASSLCIFGLWFLNWRENKRRDAIAGDLPPQPEGQEFLDLTDMENKYFRYAL</sequence>
<keyword evidence="3 7" id="KW-0812">Transmembrane</keyword>
<name>A0A0D2EYS1_9EURO</name>
<evidence type="ECO:0000313" key="9">
    <source>
        <dbReference type="EMBL" id="KIW79392.1"/>
    </source>
</evidence>
<feature type="transmembrane region" description="Helical" evidence="7">
    <location>
        <begin position="224"/>
        <end position="244"/>
    </location>
</feature>
<evidence type="ECO:0000256" key="4">
    <source>
        <dbReference type="ARBA" id="ARBA00022989"/>
    </source>
</evidence>
<proteinExistence type="inferred from homology"/>
<dbReference type="SUPFAM" id="SSF103473">
    <property type="entry name" value="MFS general substrate transporter"/>
    <property type="match status" value="1"/>
</dbReference>
<evidence type="ECO:0000256" key="6">
    <source>
        <dbReference type="ARBA" id="ARBA00037968"/>
    </source>
</evidence>
<feature type="transmembrane region" description="Helical" evidence="7">
    <location>
        <begin position="422"/>
        <end position="441"/>
    </location>
</feature>
<evidence type="ECO:0000256" key="2">
    <source>
        <dbReference type="ARBA" id="ARBA00022448"/>
    </source>
</evidence>
<dbReference type="Proteomes" id="UP000053029">
    <property type="component" value="Unassembled WGS sequence"/>
</dbReference>
<dbReference type="AlphaFoldDB" id="A0A0D2EYS1"/>
<feature type="transmembrane region" description="Helical" evidence="7">
    <location>
        <begin position="124"/>
        <end position="144"/>
    </location>
</feature>
<evidence type="ECO:0000256" key="3">
    <source>
        <dbReference type="ARBA" id="ARBA00022692"/>
    </source>
</evidence>
<keyword evidence="5 7" id="KW-0472">Membrane</keyword>
<keyword evidence="2" id="KW-0813">Transport</keyword>
<feature type="transmembrane region" description="Helical" evidence="7">
    <location>
        <begin position="330"/>
        <end position="349"/>
    </location>
</feature>
<comment type="similarity">
    <text evidence="6">Belongs to the major facilitator superfamily. Allantoate permease family.</text>
</comment>
<dbReference type="InterPro" id="IPR036259">
    <property type="entry name" value="MFS_trans_sf"/>
</dbReference>
<feature type="transmembrane region" description="Helical" evidence="7">
    <location>
        <begin position="293"/>
        <end position="318"/>
    </location>
</feature>
<dbReference type="OrthoDB" id="189997at2759"/>
<evidence type="ECO:0000256" key="1">
    <source>
        <dbReference type="ARBA" id="ARBA00004141"/>
    </source>
</evidence>
<keyword evidence="4 7" id="KW-1133">Transmembrane helix</keyword>
<dbReference type="EMBL" id="KN846972">
    <property type="protein sequence ID" value="KIW79392.1"/>
    <property type="molecule type" value="Genomic_DNA"/>
</dbReference>
<evidence type="ECO:0000256" key="7">
    <source>
        <dbReference type="SAM" id="Phobius"/>
    </source>
</evidence>
<dbReference type="RefSeq" id="XP_013283200.1">
    <property type="nucleotide sequence ID" value="XM_013427746.1"/>
</dbReference>
<dbReference type="GeneID" id="25305494"/>
<dbReference type="HOGENOM" id="CLU_001265_0_5_1"/>
<organism evidence="9 10">
    <name type="scientific">Fonsecaea pedrosoi CBS 271.37</name>
    <dbReference type="NCBI Taxonomy" id="1442368"/>
    <lineage>
        <taxon>Eukaryota</taxon>
        <taxon>Fungi</taxon>
        <taxon>Dikarya</taxon>
        <taxon>Ascomycota</taxon>
        <taxon>Pezizomycotina</taxon>
        <taxon>Eurotiomycetes</taxon>
        <taxon>Chaetothyriomycetidae</taxon>
        <taxon>Chaetothyriales</taxon>
        <taxon>Herpotrichiellaceae</taxon>
        <taxon>Fonsecaea</taxon>
    </lineage>
</organism>
<feature type="transmembrane region" description="Helical" evidence="7">
    <location>
        <begin position="189"/>
        <end position="212"/>
    </location>
</feature>
<accession>A0A0D2EYS1</accession>
<feature type="transmembrane region" description="Helical" evidence="7">
    <location>
        <begin position="390"/>
        <end position="410"/>
    </location>
</feature>
<dbReference type="FunFam" id="1.20.1250.20:FF:000064">
    <property type="entry name" value="MFS allantoate transporter"/>
    <property type="match status" value="1"/>
</dbReference>
<dbReference type="PROSITE" id="PS50850">
    <property type="entry name" value="MFS"/>
    <property type="match status" value="1"/>
</dbReference>
<feature type="transmembrane region" description="Helical" evidence="7">
    <location>
        <begin position="156"/>
        <end position="177"/>
    </location>
</feature>
<feature type="transmembrane region" description="Helical" evidence="7">
    <location>
        <begin position="453"/>
        <end position="472"/>
    </location>
</feature>
<dbReference type="Gene3D" id="1.20.1250.20">
    <property type="entry name" value="MFS general substrate transporter like domains"/>
    <property type="match status" value="2"/>
</dbReference>